<sequence length="163" mass="19090">MFCNETVDFTMPNNIGQVMGSFNNGKKCHTIHEFYPNVPSGYKIIEVPTHLLLDLRGEPISIRTTYVKPVSRVNNTYKATTLKKNSKQRQLRHCLTAKNLAFLRSLFKNIYLIKLCYLTCSKRICYVLNSFLIVQLQPTYSTQQRRPSEIKFRIQMNNEIFFL</sequence>
<reference evidence="1 2" key="1">
    <citation type="submission" date="2019-08" db="EMBL/GenBank/DDBJ databases">
        <title>Whole genome of Aphis craccivora.</title>
        <authorList>
            <person name="Voronova N.V."/>
            <person name="Shulinski R.S."/>
            <person name="Bandarenka Y.V."/>
            <person name="Zhorov D.G."/>
            <person name="Warner D."/>
        </authorList>
    </citation>
    <scope>NUCLEOTIDE SEQUENCE [LARGE SCALE GENOMIC DNA]</scope>
    <source>
        <strain evidence="1">180601</strain>
        <tissue evidence="1">Whole Body</tissue>
    </source>
</reference>
<feature type="non-terminal residue" evidence="1">
    <location>
        <position position="163"/>
    </location>
</feature>
<dbReference type="EMBL" id="VUJU01011706">
    <property type="protein sequence ID" value="KAF0710265.1"/>
    <property type="molecule type" value="Genomic_DNA"/>
</dbReference>
<keyword evidence="2" id="KW-1185">Reference proteome</keyword>
<protein>
    <submittedName>
        <fullName evidence="1">Uncharacterized protein</fullName>
    </submittedName>
</protein>
<name>A0A6G0VVY1_APHCR</name>
<dbReference type="AlphaFoldDB" id="A0A6G0VVY1"/>
<accession>A0A6G0VVY1</accession>
<evidence type="ECO:0000313" key="2">
    <source>
        <dbReference type="Proteomes" id="UP000478052"/>
    </source>
</evidence>
<evidence type="ECO:0000313" key="1">
    <source>
        <dbReference type="EMBL" id="KAF0710265.1"/>
    </source>
</evidence>
<comment type="caution">
    <text evidence="1">The sequence shown here is derived from an EMBL/GenBank/DDBJ whole genome shotgun (WGS) entry which is preliminary data.</text>
</comment>
<proteinExistence type="predicted"/>
<dbReference type="Proteomes" id="UP000478052">
    <property type="component" value="Unassembled WGS sequence"/>
</dbReference>
<gene>
    <name evidence="1" type="ORF">FWK35_00026830</name>
</gene>
<organism evidence="1 2">
    <name type="scientific">Aphis craccivora</name>
    <name type="common">Cowpea aphid</name>
    <dbReference type="NCBI Taxonomy" id="307492"/>
    <lineage>
        <taxon>Eukaryota</taxon>
        <taxon>Metazoa</taxon>
        <taxon>Ecdysozoa</taxon>
        <taxon>Arthropoda</taxon>
        <taxon>Hexapoda</taxon>
        <taxon>Insecta</taxon>
        <taxon>Pterygota</taxon>
        <taxon>Neoptera</taxon>
        <taxon>Paraneoptera</taxon>
        <taxon>Hemiptera</taxon>
        <taxon>Sternorrhyncha</taxon>
        <taxon>Aphidomorpha</taxon>
        <taxon>Aphidoidea</taxon>
        <taxon>Aphididae</taxon>
        <taxon>Aphidini</taxon>
        <taxon>Aphis</taxon>
        <taxon>Aphis</taxon>
    </lineage>
</organism>